<dbReference type="Proteomes" id="UP000295497">
    <property type="component" value="Chromosome"/>
</dbReference>
<dbReference type="AlphaFoldDB" id="A0A4P2R1F9"/>
<gene>
    <name evidence="2" type="primary">spr</name>
    <name evidence="2" type="ORF">SOCE836_089750</name>
</gene>
<feature type="transmembrane region" description="Helical" evidence="1">
    <location>
        <begin position="34"/>
        <end position="54"/>
    </location>
</feature>
<dbReference type="Gene3D" id="1.20.1280.290">
    <property type="match status" value="1"/>
</dbReference>
<name>A0A4P2R1F9_SORCE</name>
<keyword evidence="1" id="KW-1133">Transmembrane helix</keyword>
<keyword evidence="1" id="KW-0812">Transmembrane</keyword>
<protein>
    <submittedName>
        <fullName evidence="2">Membrane protein</fullName>
    </submittedName>
</protein>
<sequence length="94" mass="10430">MEEAIGWVSSIILVLTVGKQVYKQWKSKTSEGVSKWLFLGQLAASVGFVVYSWLVENWVFVATNLLMVANALAGAMIVYLQRRRGAPRPASEGR</sequence>
<proteinExistence type="predicted"/>
<dbReference type="RefSeq" id="WP_129579517.1">
    <property type="nucleotide sequence ID" value="NZ_CP012672.1"/>
</dbReference>
<evidence type="ECO:0000313" key="3">
    <source>
        <dbReference type="Proteomes" id="UP000295497"/>
    </source>
</evidence>
<evidence type="ECO:0000256" key="1">
    <source>
        <dbReference type="SAM" id="Phobius"/>
    </source>
</evidence>
<dbReference type="EMBL" id="CP012672">
    <property type="protein sequence ID" value="AUX36760.1"/>
    <property type="molecule type" value="Genomic_DNA"/>
</dbReference>
<reference evidence="2 3" key="1">
    <citation type="submission" date="2015-09" db="EMBL/GenBank/DDBJ databases">
        <title>Sorangium comparison.</title>
        <authorList>
            <person name="Zaburannyi N."/>
            <person name="Bunk B."/>
            <person name="Overmann J."/>
            <person name="Mueller R."/>
        </authorList>
    </citation>
    <scope>NUCLEOTIDE SEQUENCE [LARGE SCALE GENOMIC DNA]</scope>
    <source>
        <strain evidence="2 3">So ce836</strain>
    </source>
</reference>
<accession>A0A4P2R1F9</accession>
<evidence type="ECO:0000313" key="2">
    <source>
        <dbReference type="EMBL" id="AUX36760.1"/>
    </source>
</evidence>
<feature type="transmembrane region" description="Helical" evidence="1">
    <location>
        <begin position="60"/>
        <end position="80"/>
    </location>
</feature>
<organism evidence="2 3">
    <name type="scientific">Sorangium cellulosum</name>
    <name type="common">Polyangium cellulosum</name>
    <dbReference type="NCBI Taxonomy" id="56"/>
    <lineage>
        <taxon>Bacteria</taxon>
        <taxon>Pseudomonadati</taxon>
        <taxon>Myxococcota</taxon>
        <taxon>Polyangia</taxon>
        <taxon>Polyangiales</taxon>
        <taxon>Polyangiaceae</taxon>
        <taxon>Sorangium</taxon>
    </lineage>
</organism>
<keyword evidence="1" id="KW-0472">Membrane</keyword>